<sequence>MSNRIEELQAFLAETPNDPFLKYALTLEYKKLGDQDKTLSGFKDLVMHHPDYVGTYYHYAKYLEEIQDREQAFLIYQNGLQVAQRVKNRHAYSELLAAYNLARGIEEDDWDN</sequence>
<gene>
    <name evidence="1" type="ORF">GCM10017764_04440</name>
</gene>
<dbReference type="Gene3D" id="1.25.40.10">
    <property type="entry name" value="Tetratricopeptide repeat domain"/>
    <property type="match status" value="1"/>
</dbReference>
<dbReference type="RefSeq" id="WP_189624986.1">
    <property type="nucleotide sequence ID" value="NZ_BNAF01000002.1"/>
</dbReference>
<reference evidence="2" key="1">
    <citation type="journal article" date="2019" name="Int. J. Syst. Evol. Microbiol.">
        <title>The Global Catalogue of Microorganisms (GCM) 10K type strain sequencing project: providing services to taxonomists for standard genome sequencing and annotation.</title>
        <authorList>
            <consortium name="The Broad Institute Genomics Platform"/>
            <consortium name="The Broad Institute Genome Sequencing Center for Infectious Disease"/>
            <person name="Wu L."/>
            <person name="Ma J."/>
        </authorList>
    </citation>
    <scope>NUCLEOTIDE SEQUENCE [LARGE SCALE GENOMIC DNA]</scope>
    <source>
        <strain evidence="2">CGMCC 1.12966</strain>
    </source>
</reference>
<protein>
    <recommendedName>
        <fullName evidence="3">Tetratricopeptide repeat protein</fullName>
    </recommendedName>
</protein>
<dbReference type="SUPFAM" id="SSF48452">
    <property type="entry name" value="TPR-like"/>
    <property type="match status" value="1"/>
</dbReference>
<name>A0ABQ3HSP9_9SPHI</name>
<dbReference type="EMBL" id="BNAF01000002">
    <property type="protein sequence ID" value="GHE23476.1"/>
    <property type="molecule type" value="Genomic_DNA"/>
</dbReference>
<dbReference type="InterPro" id="IPR011990">
    <property type="entry name" value="TPR-like_helical_dom_sf"/>
</dbReference>
<dbReference type="Proteomes" id="UP000620550">
    <property type="component" value="Unassembled WGS sequence"/>
</dbReference>
<accession>A0ABQ3HSP9</accession>
<evidence type="ECO:0008006" key="3">
    <source>
        <dbReference type="Google" id="ProtNLM"/>
    </source>
</evidence>
<evidence type="ECO:0000313" key="1">
    <source>
        <dbReference type="EMBL" id="GHE23476.1"/>
    </source>
</evidence>
<comment type="caution">
    <text evidence="1">The sequence shown here is derived from an EMBL/GenBank/DDBJ whole genome shotgun (WGS) entry which is preliminary data.</text>
</comment>
<proteinExistence type="predicted"/>
<evidence type="ECO:0000313" key="2">
    <source>
        <dbReference type="Proteomes" id="UP000620550"/>
    </source>
</evidence>
<organism evidence="1 2">
    <name type="scientific">Sphingobacterium griseoflavum</name>
    <dbReference type="NCBI Taxonomy" id="1474952"/>
    <lineage>
        <taxon>Bacteria</taxon>
        <taxon>Pseudomonadati</taxon>
        <taxon>Bacteroidota</taxon>
        <taxon>Sphingobacteriia</taxon>
        <taxon>Sphingobacteriales</taxon>
        <taxon>Sphingobacteriaceae</taxon>
        <taxon>Sphingobacterium</taxon>
    </lineage>
</organism>
<keyword evidence="2" id="KW-1185">Reference proteome</keyword>